<dbReference type="EMBL" id="UPHQ01000224">
    <property type="protein sequence ID" value="VBA42795.1"/>
    <property type="molecule type" value="Genomic_DNA"/>
</dbReference>
<proteinExistence type="predicted"/>
<gene>
    <name evidence="1" type="ORF">LAUMK13_04196</name>
</gene>
<evidence type="ECO:0000313" key="1">
    <source>
        <dbReference type="EMBL" id="VBA42795.1"/>
    </source>
</evidence>
<protein>
    <submittedName>
        <fullName evidence="1">Uncharacterized protein</fullName>
    </submittedName>
</protein>
<reference evidence="1 2" key="1">
    <citation type="submission" date="2018-09" db="EMBL/GenBank/DDBJ databases">
        <authorList>
            <person name="Tagini F."/>
        </authorList>
    </citation>
    <scope>NUCLEOTIDE SEQUENCE [LARGE SCALE GENOMIC DNA]</scope>
    <source>
        <strain evidence="1 2">MK13</strain>
    </source>
</reference>
<dbReference type="AlphaFoldDB" id="A0A498QE95"/>
<sequence>MNTMLRGIELRYVLTMHLSQHGPATITEMLDALAWHGFSVCGRASKAVSDALRWEIARGRVRRLGRGRYGPSYIPRATEYRIHRRVLALRASARAPAKSLLGLGGHKEDHPGQ</sequence>
<dbReference type="OrthoDB" id="4639475at2"/>
<accession>A0A498QE95</accession>
<name>A0A498QE95_9MYCO</name>
<evidence type="ECO:0000313" key="2">
    <source>
        <dbReference type="Proteomes" id="UP000267289"/>
    </source>
</evidence>
<dbReference type="RefSeq" id="WP_075544837.1">
    <property type="nucleotide sequence ID" value="NZ_UPHQ01000224.1"/>
</dbReference>
<organism evidence="1 2">
    <name type="scientific">Mycobacterium innocens</name>
    <dbReference type="NCBI Taxonomy" id="2341083"/>
    <lineage>
        <taxon>Bacteria</taxon>
        <taxon>Bacillati</taxon>
        <taxon>Actinomycetota</taxon>
        <taxon>Actinomycetes</taxon>
        <taxon>Mycobacteriales</taxon>
        <taxon>Mycobacteriaceae</taxon>
        <taxon>Mycobacterium</taxon>
    </lineage>
</organism>
<keyword evidence="2" id="KW-1185">Reference proteome</keyword>
<dbReference type="Proteomes" id="UP000267289">
    <property type="component" value="Unassembled WGS sequence"/>
</dbReference>